<dbReference type="PRINTS" id="PR00069">
    <property type="entry name" value="ALDKETRDTASE"/>
</dbReference>
<reference evidence="3" key="1">
    <citation type="submission" date="2022-05" db="EMBL/GenBank/DDBJ databases">
        <title>Sphingomonas sp. strain MG17 Genome sequencing and assembly.</title>
        <authorList>
            <person name="Kim I."/>
        </authorList>
    </citation>
    <scope>NUCLEOTIDE SEQUENCE</scope>
    <source>
        <strain evidence="3">MG17</strain>
    </source>
</reference>
<evidence type="ECO:0000313" key="3">
    <source>
        <dbReference type="EMBL" id="MCP3730857.1"/>
    </source>
</evidence>
<feature type="domain" description="NADP-dependent oxidoreductase" evidence="2">
    <location>
        <begin position="14"/>
        <end position="303"/>
    </location>
</feature>
<dbReference type="GO" id="GO:0016491">
    <property type="term" value="F:oxidoreductase activity"/>
    <property type="evidence" value="ECO:0007669"/>
    <property type="project" value="UniProtKB-KW"/>
</dbReference>
<dbReference type="InterPro" id="IPR050791">
    <property type="entry name" value="Aldo-Keto_reductase"/>
</dbReference>
<protein>
    <submittedName>
        <fullName evidence="3">Aldo/keto reductase</fullName>
    </submittedName>
</protein>
<organism evidence="3 4">
    <name type="scientific">Sphingomonas tagetis</name>
    <dbReference type="NCBI Taxonomy" id="2949092"/>
    <lineage>
        <taxon>Bacteria</taxon>
        <taxon>Pseudomonadati</taxon>
        <taxon>Pseudomonadota</taxon>
        <taxon>Alphaproteobacteria</taxon>
        <taxon>Sphingomonadales</taxon>
        <taxon>Sphingomonadaceae</taxon>
        <taxon>Sphingomonas</taxon>
    </lineage>
</organism>
<evidence type="ECO:0000313" key="4">
    <source>
        <dbReference type="Proteomes" id="UP001139451"/>
    </source>
</evidence>
<keyword evidence="1" id="KW-0560">Oxidoreductase</keyword>
<keyword evidence="4" id="KW-1185">Reference proteome</keyword>
<dbReference type="InterPro" id="IPR023210">
    <property type="entry name" value="NADP_OxRdtase_dom"/>
</dbReference>
<proteinExistence type="predicted"/>
<dbReference type="PANTHER" id="PTHR43625">
    <property type="entry name" value="AFLATOXIN B1 ALDEHYDE REDUCTASE"/>
    <property type="match status" value="1"/>
</dbReference>
<dbReference type="SUPFAM" id="SSF51430">
    <property type="entry name" value="NAD(P)-linked oxidoreductase"/>
    <property type="match status" value="1"/>
</dbReference>
<comment type="caution">
    <text evidence="3">The sequence shown here is derived from an EMBL/GenBank/DDBJ whole genome shotgun (WGS) entry which is preliminary data.</text>
</comment>
<dbReference type="AlphaFoldDB" id="A0A9X2KLQ5"/>
<dbReference type="RefSeq" id="WP_254292996.1">
    <property type="nucleotide sequence ID" value="NZ_JAMLDX010000007.1"/>
</dbReference>
<name>A0A9X2KLQ5_9SPHN</name>
<dbReference type="EMBL" id="JAMLDX010000007">
    <property type="protein sequence ID" value="MCP3730857.1"/>
    <property type="molecule type" value="Genomic_DNA"/>
</dbReference>
<evidence type="ECO:0000259" key="2">
    <source>
        <dbReference type="Pfam" id="PF00248"/>
    </source>
</evidence>
<accession>A0A9X2KLQ5</accession>
<dbReference type="GO" id="GO:0005737">
    <property type="term" value="C:cytoplasm"/>
    <property type="evidence" value="ECO:0007669"/>
    <property type="project" value="TreeGrafter"/>
</dbReference>
<dbReference type="InterPro" id="IPR020471">
    <property type="entry name" value="AKR"/>
</dbReference>
<dbReference type="PANTHER" id="PTHR43625:SF40">
    <property type="entry name" value="ALDO-KETO REDUCTASE YAKC [NADP(+)]"/>
    <property type="match status" value="1"/>
</dbReference>
<dbReference type="Pfam" id="PF00248">
    <property type="entry name" value="Aldo_ket_red"/>
    <property type="match status" value="1"/>
</dbReference>
<evidence type="ECO:0000256" key="1">
    <source>
        <dbReference type="ARBA" id="ARBA00023002"/>
    </source>
</evidence>
<dbReference type="Gene3D" id="3.20.20.100">
    <property type="entry name" value="NADP-dependent oxidoreductase domain"/>
    <property type="match status" value="1"/>
</dbReference>
<sequence length="328" mass="35568">MTRRLGSSEVHPTGLGCMVLSHAYGVPPSPKQGARVLNEALDLGYDHLDTATLYGGGRNETLIGEAIGHRRDEYFLASKCGMGIVEGKRVIDGQPETLRAQIDASLMRLKTDRIDLYYLHRWDKSVPVEESVGELARMVEAGKVLSIGLSEVSAATLRRAHAVHPIAAVQNEYSLWSRNVELGVLDATRELGAALVAFSPVARGFLAGGVPSVSSLAEGDIRRFMPRFQPGNFPRNLELLAQLRDTAEALDLTPAQLCLQWLMTRGPHVVTIPGTTSPDHLAENIATPVAPLPDIVVATLDDIFAPEKIAGHRYPPATLVEIDTEEFA</sequence>
<dbReference type="Proteomes" id="UP001139451">
    <property type="component" value="Unassembled WGS sequence"/>
</dbReference>
<dbReference type="InterPro" id="IPR036812">
    <property type="entry name" value="NAD(P)_OxRdtase_dom_sf"/>
</dbReference>
<gene>
    <name evidence="3" type="ORF">M9978_10490</name>
</gene>